<dbReference type="Gramene" id="PRQ58002">
    <property type="protein sequence ID" value="PRQ58002"/>
    <property type="gene ID" value="RchiOBHm_Chr1g0354481"/>
</dbReference>
<proteinExistence type="predicted"/>
<sequence length="92" mass="10581">MGGGKHRMRNVPLAERFNSRNLDDGVPRNHRFSFVPRNQTSAPRINPVGNENQDLNTNYHNMNNVPRNRGFNLGRNLDDMYMNGPPQNMIFG</sequence>
<evidence type="ECO:0000256" key="1">
    <source>
        <dbReference type="SAM" id="MobiDB-lite"/>
    </source>
</evidence>
<feature type="region of interest" description="Disordered" evidence="1">
    <location>
        <begin position="1"/>
        <end position="67"/>
    </location>
</feature>
<dbReference type="AlphaFoldDB" id="A0A2P6SH43"/>
<keyword evidence="3" id="KW-1185">Reference proteome</keyword>
<name>A0A2P6SH43_ROSCH</name>
<accession>A0A2P6SH43</accession>
<evidence type="ECO:0000313" key="3">
    <source>
        <dbReference type="Proteomes" id="UP000238479"/>
    </source>
</evidence>
<comment type="caution">
    <text evidence="2">The sequence shown here is derived from an EMBL/GenBank/DDBJ whole genome shotgun (WGS) entry which is preliminary data.</text>
</comment>
<reference evidence="2 3" key="1">
    <citation type="journal article" date="2018" name="Nat. Genet.">
        <title>The Rosa genome provides new insights in the design of modern roses.</title>
        <authorList>
            <person name="Bendahmane M."/>
        </authorList>
    </citation>
    <scope>NUCLEOTIDE SEQUENCE [LARGE SCALE GENOMIC DNA]</scope>
    <source>
        <strain evidence="3">cv. Old Blush</strain>
    </source>
</reference>
<dbReference type="EMBL" id="PDCK01000039">
    <property type="protein sequence ID" value="PRQ58002.1"/>
    <property type="molecule type" value="Genomic_DNA"/>
</dbReference>
<feature type="compositionally biased region" description="Basic and acidic residues" evidence="1">
    <location>
        <begin position="17"/>
        <end position="27"/>
    </location>
</feature>
<gene>
    <name evidence="2" type="ORF">RchiOBHm_Chr1g0354481</name>
</gene>
<organism evidence="2 3">
    <name type="scientific">Rosa chinensis</name>
    <name type="common">China rose</name>
    <dbReference type="NCBI Taxonomy" id="74649"/>
    <lineage>
        <taxon>Eukaryota</taxon>
        <taxon>Viridiplantae</taxon>
        <taxon>Streptophyta</taxon>
        <taxon>Embryophyta</taxon>
        <taxon>Tracheophyta</taxon>
        <taxon>Spermatophyta</taxon>
        <taxon>Magnoliopsida</taxon>
        <taxon>eudicotyledons</taxon>
        <taxon>Gunneridae</taxon>
        <taxon>Pentapetalae</taxon>
        <taxon>rosids</taxon>
        <taxon>fabids</taxon>
        <taxon>Rosales</taxon>
        <taxon>Rosaceae</taxon>
        <taxon>Rosoideae</taxon>
        <taxon>Rosoideae incertae sedis</taxon>
        <taxon>Rosa</taxon>
    </lineage>
</organism>
<dbReference type="Proteomes" id="UP000238479">
    <property type="component" value="Chromosome 1"/>
</dbReference>
<evidence type="ECO:0000313" key="2">
    <source>
        <dbReference type="EMBL" id="PRQ58002.1"/>
    </source>
</evidence>
<protein>
    <submittedName>
        <fullName evidence="2">Uncharacterized protein</fullName>
    </submittedName>
</protein>
<feature type="compositionally biased region" description="Polar residues" evidence="1">
    <location>
        <begin position="36"/>
        <end position="66"/>
    </location>
</feature>